<dbReference type="SUPFAM" id="SSF48576">
    <property type="entry name" value="Terpenoid synthases"/>
    <property type="match status" value="1"/>
</dbReference>
<evidence type="ECO:0008006" key="9">
    <source>
        <dbReference type="Google" id="ProtNLM"/>
    </source>
</evidence>
<protein>
    <recommendedName>
        <fullName evidence="9">Polyprenyl synthetase</fullName>
    </recommendedName>
</protein>
<comment type="similarity">
    <text evidence="2 6">Belongs to the FPP/GGPP synthase family.</text>
</comment>
<proteinExistence type="inferred from homology"/>
<dbReference type="PANTHER" id="PTHR12001:SF85">
    <property type="entry name" value="SHORT CHAIN ISOPRENYL DIPHOSPHATE SYNTHASE"/>
    <property type="match status" value="1"/>
</dbReference>
<keyword evidence="3 6" id="KW-0808">Transferase</keyword>
<evidence type="ECO:0000256" key="4">
    <source>
        <dbReference type="ARBA" id="ARBA00022723"/>
    </source>
</evidence>
<dbReference type="PROSITE" id="PS00723">
    <property type="entry name" value="POLYPRENYL_SYNTHASE_1"/>
    <property type="match status" value="1"/>
</dbReference>
<organism evidence="7 8">
    <name type="scientific">Rubrivirga marina</name>
    <dbReference type="NCBI Taxonomy" id="1196024"/>
    <lineage>
        <taxon>Bacteria</taxon>
        <taxon>Pseudomonadati</taxon>
        <taxon>Rhodothermota</taxon>
        <taxon>Rhodothermia</taxon>
        <taxon>Rhodothermales</taxon>
        <taxon>Rubricoccaceae</taxon>
        <taxon>Rubrivirga</taxon>
    </lineage>
</organism>
<keyword evidence="4" id="KW-0479">Metal-binding</keyword>
<dbReference type="EMBL" id="MQWD01000001">
    <property type="protein sequence ID" value="PAP77457.1"/>
    <property type="molecule type" value="Genomic_DNA"/>
</dbReference>
<dbReference type="CDD" id="cd00685">
    <property type="entry name" value="Trans_IPPS_HT"/>
    <property type="match status" value="1"/>
</dbReference>
<evidence type="ECO:0000256" key="5">
    <source>
        <dbReference type="ARBA" id="ARBA00022842"/>
    </source>
</evidence>
<dbReference type="Proteomes" id="UP000216339">
    <property type="component" value="Unassembled WGS sequence"/>
</dbReference>
<evidence type="ECO:0000256" key="6">
    <source>
        <dbReference type="RuleBase" id="RU004466"/>
    </source>
</evidence>
<reference evidence="7 8" key="1">
    <citation type="submission" date="2016-11" db="EMBL/GenBank/DDBJ databases">
        <title>Study of marine rhodopsin-containing bacteria.</title>
        <authorList>
            <person name="Yoshizawa S."/>
            <person name="Kumagai Y."/>
            <person name="Kogure K."/>
        </authorList>
    </citation>
    <scope>NUCLEOTIDE SEQUENCE [LARGE SCALE GENOMIC DNA]</scope>
    <source>
        <strain evidence="7 8">SAORIC-28</strain>
    </source>
</reference>
<dbReference type="GO" id="GO:0004659">
    <property type="term" value="F:prenyltransferase activity"/>
    <property type="evidence" value="ECO:0007669"/>
    <property type="project" value="InterPro"/>
</dbReference>
<evidence type="ECO:0000256" key="2">
    <source>
        <dbReference type="ARBA" id="ARBA00006706"/>
    </source>
</evidence>
<dbReference type="PROSITE" id="PS00444">
    <property type="entry name" value="POLYPRENYL_SYNTHASE_2"/>
    <property type="match status" value="1"/>
</dbReference>
<dbReference type="AlphaFoldDB" id="A0A271J2B9"/>
<dbReference type="GO" id="GO:0046872">
    <property type="term" value="F:metal ion binding"/>
    <property type="evidence" value="ECO:0007669"/>
    <property type="project" value="UniProtKB-KW"/>
</dbReference>
<dbReference type="GO" id="GO:0008299">
    <property type="term" value="P:isoprenoid biosynthetic process"/>
    <property type="evidence" value="ECO:0007669"/>
    <property type="project" value="InterPro"/>
</dbReference>
<evidence type="ECO:0000256" key="1">
    <source>
        <dbReference type="ARBA" id="ARBA00001946"/>
    </source>
</evidence>
<dbReference type="SFLD" id="SFLDG01017">
    <property type="entry name" value="Polyprenyl_Transferase_Like"/>
    <property type="match status" value="1"/>
</dbReference>
<comment type="caution">
    <text evidence="7">The sequence shown here is derived from an EMBL/GenBank/DDBJ whole genome shotgun (WGS) entry which is preliminary data.</text>
</comment>
<evidence type="ECO:0000313" key="7">
    <source>
        <dbReference type="EMBL" id="PAP77457.1"/>
    </source>
</evidence>
<dbReference type="Gene3D" id="1.10.600.10">
    <property type="entry name" value="Farnesyl Diphosphate Synthase"/>
    <property type="match status" value="1"/>
</dbReference>
<comment type="cofactor">
    <cofactor evidence="1">
        <name>Mg(2+)</name>
        <dbReference type="ChEBI" id="CHEBI:18420"/>
    </cofactor>
</comment>
<evidence type="ECO:0000256" key="3">
    <source>
        <dbReference type="ARBA" id="ARBA00022679"/>
    </source>
</evidence>
<accession>A0A271J2B9</accession>
<sequence>MDVTSAPTLASIATEVDAALAALDLPDEPAGLYGPVRYVLDGGGKRIRPALVLLAAEAFGGADARDRALPAALGVEVFHNFTLVHDDIMDHASTRRGRPTVHERWDEPTAILAGDLMMGLAARLVVGAEGPDPAALAEAHYRTVARLCEGQTLDMAFEARRDVTVDEYLAMIDRKTGALLAHALEVGALVGGADAEAVGALAEAGVPLGRAFQIQDDLLDLTADPATWGKPVGGDLVEGKRTFLVLTARERAEAEDADWLGPVLDGGLDPDRVPAVRERLAALGVLDSAAHAVARHTEAGRAALDALPPGPAADALRALALGLATRTL</sequence>
<keyword evidence="8" id="KW-1185">Reference proteome</keyword>
<dbReference type="OrthoDB" id="9805316at2"/>
<dbReference type="Pfam" id="PF00348">
    <property type="entry name" value="polyprenyl_synt"/>
    <property type="match status" value="1"/>
</dbReference>
<dbReference type="InterPro" id="IPR000092">
    <property type="entry name" value="Polyprenyl_synt"/>
</dbReference>
<gene>
    <name evidence="7" type="ORF">BSZ37_13935</name>
</gene>
<dbReference type="InterPro" id="IPR033749">
    <property type="entry name" value="Polyprenyl_synt_CS"/>
</dbReference>
<keyword evidence="5" id="KW-0460">Magnesium</keyword>
<dbReference type="InterPro" id="IPR008949">
    <property type="entry name" value="Isoprenoid_synthase_dom_sf"/>
</dbReference>
<dbReference type="PANTHER" id="PTHR12001">
    <property type="entry name" value="GERANYLGERANYL PYROPHOSPHATE SYNTHASE"/>
    <property type="match status" value="1"/>
</dbReference>
<evidence type="ECO:0000313" key="8">
    <source>
        <dbReference type="Proteomes" id="UP000216339"/>
    </source>
</evidence>
<dbReference type="SFLD" id="SFLDS00005">
    <property type="entry name" value="Isoprenoid_Synthase_Type_I"/>
    <property type="match status" value="1"/>
</dbReference>
<name>A0A271J2B9_9BACT</name>